<keyword evidence="3" id="KW-1185">Reference proteome</keyword>
<reference evidence="2" key="2">
    <citation type="submission" date="2024-10" db="UniProtKB">
        <authorList>
            <consortium name="EnsemblProtists"/>
        </authorList>
    </citation>
    <scope>IDENTIFICATION</scope>
</reference>
<evidence type="ECO:0000256" key="1">
    <source>
        <dbReference type="SAM" id="MobiDB-lite"/>
    </source>
</evidence>
<dbReference type="KEGG" id="ehx:EMIHUDRAFT_197980"/>
<evidence type="ECO:0000313" key="3">
    <source>
        <dbReference type="Proteomes" id="UP000013827"/>
    </source>
</evidence>
<proteinExistence type="predicted"/>
<dbReference type="PaxDb" id="2903-EOD09508"/>
<name>A0A0D3IE23_EMIH1</name>
<dbReference type="HOGENOM" id="CLU_1771567_0_0_1"/>
<dbReference type="EnsemblProtists" id="EOD09508">
    <property type="protein sequence ID" value="EOD09508"/>
    <property type="gene ID" value="EMIHUDRAFT_197980"/>
</dbReference>
<accession>A0A0D3IE23</accession>
<sequence length="147" mass="16610">MSGEREWYAGVVTSYSSRRGHCVAYENGEFRNEDLDDWDASDFERLKDDDAPKTEVRLGGGWAVLWVPRANKSKTPGDWYAYRRDDPNRLYRSQRELLRALPVGRGCIDSNDRGANGDSASEISDVDSGNVDQRNIVTGRRHRAAAN</sequence>
<organism evidence="2 3">
    <name type="scientific">Emiliania huxleyi (strain CCMP1516)</name>
    <dbReference type="NCBI Taxonomy" id="280463"/>
    <lineage>
        <taxon>Eukaryota</taxon>
        <taxon>Haptista</taxon>
        <taxon>Haptophyta</taxon>
        <taxon>Prymnesiophyceae</taxon>
        <taxon>Isochrysidales</taxon>
        <taxon>Noelaerhabdaceae</taxon>
        <taxon>Emiliania</taxon>
    </lineage>
</organism>
<evidence type="ECO:0000313" key="2">
    <source>
        <dbReference type="EnsemblProtists" id="EOD09508"/>
    </source>
</evidence>
<dbReference type="RefSeq" id="XP_005761937.1">
    <property type="nucleotide sequence ID" value="XM_005761880.1"/>
</dbReference>
<protein>
    <submittedName>
        <fullName evidence="2">Uncharacterized protein</fullName>
    </submittedName>
</protein>
<dbReference type="AlphaFoldDB" id="A0A0D3IE23"/>
<reference evidence="3" key="1">
    <citation type="journal article" date="2013" name="Nature">
        <title>Pan genome of the phytoplankton Emiliania underpins its global distribution.</title>
        <authorList>
            <person name="Read B.A."/>
            <person name="Kegel J."/>
            <person name="Klute M.J."/>
            <person name="Kuo A."/>
            <person name="Lefebvre S.C."/>
            <person name="Maumus F."/>
            <person name="Mayer C."/>
            <person name="Miller J."/>
            <person name="Monier A."/>
            <person name="Salamov A."/>
            <person name="Young J."/>
            <person name="Aguilar M."/>
            <person name="Claverie J.M."/>
            <person name="Frickenhaus S."/>
            <person name="Gonzalez K."/>
            <person name="Herman E.K."/>
            <person name="Lin Y.C."/>
            <person name="Napier J."/>
            <person name="Ogata H."/>
            <person name="Sarno A.F."/>
            <person name="Shmutz J."/>
            <person name="Schroeder D."/>
            <person name="de Vargas C."/>
            <person name="Verret F."/>
            <person name="von Dassow P."/>
            <person name="Valentin K."/>
            <person name="Van de Peer Y."/>
            <person name="Wheeler G."/>
            <person name="Dacks J.B."/>
            <person name="Delwiche C.F."/>
            <person name="Dyhrman S.T."/>
            <person name="Glockner G."/>
            <person name="John U."/>
            <person name="Richards T."/>
            <person name="Worden A.Z."/>
            <person name="Zhang X."/>
            <person name="Grigoriev I.V."/>
            <person name="Allen A.E."/>
            <person name="Bidle K."/>
            <person name="Borodovsky M."/>
            <person name="Bowler C."/>
            <person name="Brownlee C."/>
            <person name="Cock J.M."/>
            <person name="Elias M."/>
            <person name="Gladyshev V.N."/>
            <person name="Groth M."/>
            <person name="Guda C."/>
            <person name="Hadaegh A."/>
            <person name="Iglesias-Rodriguez M.D."/>
            <person name="Jenkins J."/>
            <person name="Jones B.M."/>
            <person name="Lawson T."/>
            <person name="Leese F."/>
            <person name="Lindquist E."/>
            <person name="Lobanov A."/>
            <person name="Lomsadze A."/>
            <person name="Malik S.B."/>
            <person name="Marsh M.E."/>
            <person name="Mackinder L."/>
            <person name="Mock T."/>
            <person name="Mueller-Roeber B."/>
            <person name="Pagarete A."/>
            <person name="Parker M."/>
            <person name="Probert I."/>
            <person name="Quesneville H."/>
            <person name="Raines C."/>
            <person name="Rensing S.A."/>
            <person name="Riano-Pachon D.M."/>
            <person name="Richier S."/>
            <person name="Rokitta S."/>
            <person name="Shiraiwa Y."/>
            <person name="Soanes D.M."/>
            <person name="van der Giezen M."/>
            <person name="Wahlund T.M."/>
            <person name="Williams B."/>
            <person name="Wilson W."/>
            <person name="Wolfe G."/>
            <person name="Wurch L.L."/>
        </authorList>
    </citation>
    <scope>NUCLEOTIDE SEQUENCE</scope>
</reference>
<feature type="region of interest" description="Disordered" evidence="1">
    <location>
        <begin position="106"/>
        <end position="147"/>
    </location>
</feature>
<dbReference type="Proteomes" id="UP000013827">
    <property type="component" value="Unassembled WGS sequence"/>
</dbReference>
<dbReference type="GeneID" id="17255690"/>